<dbReference type="GO" id="GO:0015297">
    <property type="term" value="F:antiporter activity"/>
    <property type="evidence" value="ECO:0007669"/>
    <property type="project" value="UniProtKB-KW"/>
</dbReference>
<comment type="similarity">
    <text evidence="2 12">Belongs to the CTL (choline transporter-like) family.</text>
</comment>
<feature type="transmembrane region" description="Helical" evidence="12">
    <location>
        <begin position="241"/>
        <end position="262"/>
    </location>
</feature>
<keyword evidence="5" id="KW-1003">Cell membrane</keyword>
<evidence type="ECO:0000256" key="8">
    <source>
        <dbReference type="ARBA" id="ARBA00023136"/>
    </source>
</evidence>
<evidence type="ECO:0000256" key="5">
    <source>
        <dbReference type="ARBA" id="ARBA00022475"/>
    </source>
</evidence>
<dbReference type="GO" id="GO:0005886">
    <property type="term" value="C:plasma membrane"/>
    <property type="evidence" value="ECO:0007669"/>
    <property type="project" value="UniProtKB-SubCell"/>
</dbReference>
<reference evidence="13" key="1">
    <citation type="submission" date="2021-04" db="EMBL/GenBank/DDBJ databases">
        <authorList>
            <consortium name="Wellcome Sanger Institute Data Sharing"/>
        </authorList>
    </citation>
    <scope>NUCLEOTIDE SEQUENCE [LARGE SCALE GENOMIC DNA]</scope>
</reference>
<feature type="transmembrane region" description="Helical" evidence="12">
    <location>
        <begin position="352"/>
        <end position="370"/>
    </location>
</feature>
<organism evidence="13 14">
    <name type="scientific">Echeneis naucrates</name>
    <name type="common">Live sharksucker</name>
    <dbReference type="NCBI Taxonomy" id="173247"/>
    <lineage>
        <taxon>Eukaryota</taxon>
        <taxon>Metazoa</taxon>
        <taxon>Chordata</taxon>
        <taxon>Craniata</taxon>
        <taxon>Vertebrata</taxon>
        <taxon>Euteleostomi</taxon>
        <taxon>Actinopterygii</taxon>
        <taxon>Neopterygii</taxon>
        <taxon>Teleostei</taxon>
        <taxon>Neoteleostei</taxon>
        <taxon>Acanthomorphata</taxon>
        <taxon>Carangaria</taxon>
        <taxon>Carangiformes</taxon>
        <taxon>Echeneidae</taxon>
        <taxon>Echeneis</taxon>
    </lineage>
</organism>
<evidence type="ECO:0000256" key="6">
    <source>
        <dbReference type="ARBA" id="ARBA00022692"/>
    </source>
</evidence>
<evidence type="ECO:0000256" key="11">
    <source>
        <dbReference type="ARBA" id="ARBA00037726"/>
    </source>
</evidence>
<keyword evidence="8 12" id="KW-0472">Membrane</keyword>
<reference evidence="13" key="2">
    <citation type="submission" date="2025-08" db="UniProtKB">
        <authorList>
            <consortium name="Ensembl"/>
        </authorList>
    </citation>
    <scope>IDENTIFICATION</scope>
</reference>
<keyword evidence="9" id="KW-0325">Glycoprotein</keyword>
<evidence type="ECO:0000313" key="14">
    <source>
        <dbReference type="Proteomes" id="UP000472264"/>
    </source>
</evidence>
<comment type="function">
    <text evidence="11">Choline/H+ antiporter.</text>
</comment>
<dbReference type="Pfam" id="PF04515">
    <property type="entry name" value="Choline_transpo"/>
    <property type="match status" value="1"/>
</dbReference>
<keyword evidence="4" id="KW-0050">Antiport</keyword>
<evidence type="ECO:0000256" key="4">
    <source>
        <dbReference type="ARBA" id="ARBA00022449"/>
    </source>
</evidence>
<keyword evidence="6 12" id="KW-0812">Transmembrane</keyword>
<feature type="transmembrane region" description="Helical" evidence="12">
    <location>
        <begin position="412"/>
        <end position="436"/>
    </location>
</feature>
<comment type="subcellular location">
    <subcellularLocation>
        <location evidence="1 12">Cell membrane</location>
        <topology evidence="1 12">Multi-pass membrane protein</topology>
    </subcellularLocation>
</comment>
<keyword evidence="7 12" id="KW-1133">Transmembrane helix</keyword>
<comment type="catalytic activity">
    <reaction evidence="10">
        <text>choline(out) + n H(+)(in) = choline(in) + n H(+)(out)</text>
        <dbReference type="Rhea" id="RHEA:75463"/>
        <dbReference type="ChEBI" id="CHEBI:15354"/>
        <dbReference type="ChEBI" id="CHEBI:15378"/>
    </reaction>
</comment>
<evidence type="ECO:0000256" key="10">
    <source>
        <dbReference type="ARBA" id="ARBA00035093"/>
    </source>
</evidence>
<feature type="transmembrane region" description="Helical" evidence="12">
    <location>
        <begin position="375"/>
        <end position="392"/>
    </location>
</feature>
<protein>
    <recommendedName>
        <fullName evidence="12">Choline transporter-like protein</fullName>
    </recommendedName>
</protein>
<evidence type="ECO:0000256" key="1">
    <source>
        <dbReference type="ARBA" id="ARBA00004651"/>
    </source>
</evidence>
<feature type="transmembrane region" description="Helical" evidence="12">
    <location>
        <begin position="115"/>
        <end position="137"/>
    </location>
</feature>
<evidence type="ECO:0000256" key="7">
    <source>
        <dbReference type="ARBA" id="ARBA00022989"/>
    </source>
</evidence>
<feature type="transmembrane region" description="Helical" evidence="12">
    <location>
        <begin position="551"/>
        <end position="568"/>
    </location>
</feature>
<dbReference type="PANTHER" id="PTHR12385">
    <property type="entry name" value="CHOLINE TRANSPORTER-LIKE (SLC FAMILY 44)"/>
    <property type="match status" value="1"/>
</dbReference>
<evidence type="ECO:0000256" key="3">
    <source>
        <dbReference type="ARBA" id="ARBA00022448"/>
    </source>
</evidence>
<evidence type="ECO:0000256" key="12">
    <source>
        <dbReference type="RuleBase" id="RU368066"/>
    </source>
</evidence>
<evidence type="ECO:0000256" key="2">
    <source>
        <dbReference type="ARBA" id="ARBA00007168"/>
    </source>
</evidence>
<dbReference type="Ensembl" id="ENSENLT00000021656.1">
    <property type="protein sequence ID" value="ENSENLP00000020921.1"/>
    <property type="gene ID" value="ENSENLG00000008789.1"/>
</dbReference>
<accession>A0A665UNI8</accession>
<keyword evidence="3" id="KW-0813">Transport</keyword>
<dbReference type="Proteomes" id="UP000472264">
    <property type="component" value="Chromosome 4"/>
</dbReference>
<feature type="transmembrane region" description="Helical" evidence="12">
    <location>
        <begin position="282"/>
        <end position="306"/>
    </location>
</feature>
<sequence length="624" mass="70730">GFIVRYLVCCGMFSAWIHGDPRKVVYPTDSHGQFCGQKNTPNANKAILFYFNMLKCASPAVLINLQCPTTQLCVSKCPDRFATLLDAWNSKNWEYYKQFCKPGFEISSKVRKHKFAMLCVLFCHPPLLFLNFAWKGIASLLNAKEVGMKIFEDYANSWNWIVIGLVITMVVSLLFILLLRYTAGVLLWLIVFCAITAVGYGIWHCYWEYSTLRGKPGTNVTISDIGFHTDFSIYLKISETWLIFMISLAAIETIIVVILIFLRSRLRIAVALLKEGSKAISYIMSTLFYPIITFFLLAICIAYWAVTAVYPPNCNANELFCDSFMEPNITNITKVCPGSQCMFAFYGGESVYHRYILVLHLCNLFVFLWLVNFTIALGQCTLAGAFASYYWALKKPNDIPACPLYSSFSRAICYHTGSLAFGSLIIAVVQTVRIVLEYLDQKLKGSQNACARYLLCCLKCCFWCLENFLKFINRNAYIMVSAIYGKSFCTSSKDAFFLLMRNVIRVAVLDKVTDFLLFLGKLLISGSVGVLAFFFFTRQIPVIQEEVPSLNYYWVPLLTVIFGSYMVAQGFFNVYAMCVDTLFLCFCEDLERNDGSSSRPYYMSPGLHKILRKGEEAAKSCAAS</sequence>
<evidence type="ECO:0000256" key="9">
    <source>
        <dbReference type="ARBA" id="ARBA00023180"/>
    </source>
</evidence>
<feature type="transmembrane region" description="Helical" evidence="12">
    <location>
        <begin position="515"/>
        <end position="536"/>
    </location>
</feature>
<dbReference type="InterPro" id="IPR007603">
    <property type="entry name" value="Choline_transptr-like"/>
</dbReference>
<dbReference type="PANTHER" id="PTHR12385:SF42">
    <property type="entry name" value="CHOLINE TRANSPORTER-LIKE PROTEIN 5"/>
    <property type="match status" value="1"/>
</dbReference>
<gene>
    <name evidence="13" type="primary">slc44a5b</name>
</gene>
<proteinExistence type="inferred from homology"/>
<reference evidence="13" key="3">
    <citation type="submission" date="2025-09" db="UniProtKB">
        <authorList>
            <consortium name="Ensembl"/>
        </authorList>
    </citation>
    <scope>IDENTIFICATION</scope>
</reference>
<feature type="transmembrane region" description="Helical" evidence="12">
    <location>
        <begin position="185"/>
        <end position="203"/>
    </location>
</feature>
<name>A0A665UNI8_ECHNA</name>
<comment type="function">
    <text evidence="12">Choline transporter.</text>
</comment>
<dbReference type="AlphaFoldDB" id="A0A665UNI8"/>
<feature type="transmembrane region" description="Helical" evidence="12">
    <location>
        <begin position="157"/>
        <end position="178"/>
    </location>
</feature>
<evidence type="ECO:0000313" key="13">
    <source>
        <dbReference type="Ensembl" id="ENSENLP00000020921.1"/>
    </source>
</evidence>
<keyword evidence="14" id="KW-1185">Reference proteome</keyword>